<dbReference type="Pfam" id="PF00173">
    <property type="entry name" value="Cyt-b5"/>
    <property type="match status" value="1"/>
</dbReference>
<dbReference type="VEuPathDB" id="TriTrypDB:TEOVI_000427500"/>
<reference evidence="3" key="1">
    <citation type="submission" date="2016-09" db="EMBL/GenBank/DDBJ databases">
        <authorList>
            <person name="Hebert L."/>
            <person name="Moumen B."/>
        </authorList>
    </citation>
    <scope>NUCLEOTIDE SEQUENCE [LARGE SCALE GENOMIC DNA]</scope>
    <source>
        <strain evidence="3">OVI</strain>
    </source>
</reference>
<evidence type="ECO:0000313" key="3">
    <source>
        <dbReference type="EMBL" id="SCU72697.1"/>
    </source>
</evidence>
<feature type="domain" description="FAD-binding FR-type" evidence="2">
    <location>
        <begin position="134"/>
        <end position="234"/>
    </location>
</feature>
<dbReference type="InterPro" id="IPR017938">
    <property type="entry name" value="Riboflavin_synthase-like_b-brl"/>
</dbReference>
<gene>
    <name evidence="3" type="ORF">TEOVI_000427500</name>
</gene>
<dbReference type="Proteomes" id="UP000195570">
    <property type="component" value="Unassembled WGS sequence"/>
</dbReference>
<dbReference type="Gene3D" id="3.40.50.80">
    <property type="entry name" value="Nucleotide-binding domain of ferredoxin-NADP reductase (FNR) module"/>
    <property type="match status" value="1"/>
</dbReference>
<dbReference type="PRINTS" id="PR00406">
    <property type="entry name" value="CYTB5RDTASE"/>
</dbReference>
<dbReference type="Gene3D" id="3.10.120.10">
    <property type="entry name" value="Cytochrome b5-like heme/steroid binding domain"/>
    <property type="match status" value="1"/>
</dbReference>
<proteinExistence type="predicted"/>
<dbReference type="CDD" id="cd00322">
    <property type="entry name" value="FNR_like"/>
    <property type="match status" value="1"/>
</dbReference>
<dbReference type="InterPro" id="IPR050415">
    <property type="entry name" value="MRET"/>
</dbReference>
<dbReference type="RefSeq" id="XP_067083166.1">
    <property type="nucleotide sequence ID" value="XM_067227065.1"/>
</dbReference>
<dbReference type="SUPFAM" id="SSF55856">
    <property type="entry name" value="Cytochrome b5-like heme/steroid binding domain"/>
    <property type="match status" value="1"/>
</dbReference>
<dbReference type="PANTHER" id="PTHR47354:SF5">
    <property type="entry name" value="PROTEIN RFBI"/>
    <property type="match status" value="1"/>
</dbReference>
<dbReference type="PANTHER" id="PTHR47354">
    <property type="entry name" value="NADH OXIDOREDUCTASE HCR"/>
    <property type="match status" value="1"/>
</dbReference>
<dbReference type="SUPFAM" id="SSF52343">
    <property type="entry name" value="Ferredoxin reductase-like, C-terminal NADP-linked domain"/>
    <property type="match status" value="1"/>
</dbReference>
<organism evidence="3 4">
    <name type="scientific">Trypanosoma equiperdum</name>
    <dbReference type="NCBI Taxonomy" id="5694"/>
    <lineage>
        <taxon>Eukaryota</taxon>
        <taxon>Discoba</taxon>
        <taxon>Euglenozoa</taxon>
        <taxon>Kinetoplastea</taxon>
        <taxon>Metakinetoplastina</taxon>
        <taxon>Trypanosomatida</taxon>
        <taxon>Trypanosomatidae</taxon>
        <taxon>Trypanosoma</taxon>
    </lineage>
</organism>
<dbReference type="InterPro" id="IPR039261">
    <property type="entry name" value="FNR_nucleotide-bd"/>
</dbReference>
<accession>A0A1G4IK47</accession>
<dbReference type="SMR" id="A0A1G4IK47"/>
<dbReference type="SUPFAM" id="SSF63380">
    <property type="entry name" value="Riboflavin synthase domain-like"/>
    <property type="match status" value="1"/>
</dbReference>
<dbReference type="AlphaFoldDB" id="A0A1G4IK47"/>
<dbReference type="SMART" id="SM01117">
    <property type="entry name" value="Cyt-b5"/>
    <property type="match status" value="1"/>
</dbReference>
<dbReference type="InterPro" id="IPR017927">
    <property type="entry name" value="FAD-bd_FR_type"/>
</dbReference>
<dbReference type="InterPro" id="IPR036400">
    <property type="entry name" value="Cyt_B5-like_heme/steroid_sf"/>
</dbReference>
<feature type="domain" description="Cytochrome b5 heme-binding" evidence="1">
    <location>
        <begin position="39"/>
        <end position="115"/>
    </location>
</feature>
<name>A0A1G4IK47_TRYEQ</name>
<evidence type="ECO:0000259" key="1">
    <source>
        <dbReference type="PROSITE" id="PS50255"/>
    </source>
</evidence>
<dbReference type="PROSITE" id="PS51384">
    <property type="entry name" value="FAD_FR"/>
    <property type="match status" value="1"/>
</dbReference>
<dbReference type="EC" id="1.7.1.1" evidence="3"/>
<dbReference type="PROSITE" id="PS50255">
    <property type="entry name" value="CYTOCHROME_B5_2"/>
    <property type="match status" value="1"/>
</dbReference>
<evidence type="ECO:0000313" key="4">
    <source>
        <dbReference type="Proteomes" id="UP000195570"/>
    </source>
</evidence>
<evidence type="ECO:0000259" key="2">
    <source>
        <dbReference type="PROSITE" id="PS51384"/>
    </source>
</evidence>
<dbReference type="EMBL" id="CZPT02001900">
    <property type="protein sequence ID" value="SCU72697.1"/>
    <property type="molecule type" value="Genomic_DNA"/>
</dbReference>
<dbReference type="InterPro" id="IPR001199">
    <property type="entry name" value="Cyt_B5-like_heme/steroid-bd"/>
</dbReference>
<dbReference type="PRINTS" id="PR00363">
    <property type="entry name" value="CYTOCHROMEB5"/>
</dbReference>
<comment type="caution">
    <text evidence="3">The sequence shown here is derived from an EMBL/GenBank/DDBJ whole genome shotgun (WGS) entry which is preliminary data.</text>
</comment>
<dbReference type="GO" id="GO:0009703">
    <property type="term" value="F:nitrate reductase (NADH) activity"/>
    <property type="evidence" value="ECO:0007669"/>
    <property type="project" value="UniProtKB-EC"/>
</dbReference>
<dbReference type="Gene3D" id="2.40.30.10">
    <property type="entry name" value="Translation factors"/>
    <property type="match status" value="1"/>
</dbReference>
<protein>
    <submittedName>
        <fullName evidence="3">Nitrate reductase, putative</fullName>
        <ecNumber evidence="3">1.7.1.1</ecNumber>
    </submittedName>
</protein>
<dbReference type="GeneID" id="92378215"/>
<keyword evidence="4" id="KW-1185">Reference proteome</keyword>
<sequence length="394" mass="42203">MGCLPSVAASNARGQAAATGGDDGCQGKDAGLSDPTLGEQLLEDGDVQALLDKKKRLVLIIHGSVYDVTDFAPTHPGGISVLSQNVGKEVGDVFDRIHRPSTKAQLATYCIGRLRSAGPRIAPTLVRKDREVTPGFVRATVLGTEMLLDDVVRITIAFPLGLQHSPGSYVRLKLPHPSGACDMSGNYTVASVTETSFMIISKRSLNHGVSSHVCSLQPGNEIEYKGPFAPSWVVEDDDELHKTPEEMRHVTFIAGGIGIVPIFAAVKNLLEKQIASATLVVSTRDLRRLVIRDEITELAKQYGSLRDDNGVASGESAPRLRKVLKLCCIFTRSSGEVNVPGADLISYARLDHKILSQFGSAVTVVICGPPDFTRAAKESAVKGGVCREERVIVL</sequence>
<keyword evidence="3" id="KW-0560">Oxidoreductase</keyword>